<feature type="chain" id="PRO_5035802492" description="Secreted protein" evidence="1">
    <location>
        <begin position="16"/>
        <end position="63"/>
    </location>
</feature>
<keyword evidence="1" id="KW-0732">Signal</keyword>
<feature type="signal peptide" evidence="1">
    <location>
        <begin position="1"/>
        <end position="15"/>
    </location>
</feature>
<gene>
    <name evidence="2" type="ORF">KC19_12G046700</name>
</gene>
<organism evidence="2 3">
    <name type="scientific">Ceratodon purpureus</name>
    <name type="common">Fire moss</name>
    <name type="synonym">Dicranum purpureum</name>
    <dbReference type="NCBI Taxonomy" id="3225"/>
    <lineage>
        <taxon>Eukaryota</taxon>
        <taxon>Viridiplantae</taxon>
        <taxon>Streptophyta</taxon>
        <taxon>Embryophyta</taxon>
        <taxon>Bryophyta</taxon>
        <taxon>Bryophytina</taxon>
        <taxon>Bryopsida</taxon>
        <taxon>Dicranidae</taxon>
        <taxon>Pseudoditrichales</taxon>
        <taxon>Ditrichaceae</taxon>
        <taxon>Ceratodon</taxon>
    </lineage>
</organism>
<proteinExistence type="predicted"/>
<evidence type="ECO:0000256" key="1">
    <source>
        <dbReference type="SAM" id="SignalP"/>
    </source>
</evidence>
<comment type="caution">
    <text evidence="2">The sequence shown here is derived from an EMBL/GenBank/DDBJ whole genome shotgun (WGS) entry which is preliminary data.</text>
</comment>
<dbReference type="EMBL" id="CM026433">
    <property type="protein sequence ID" value="KAG0553886.1"/>
    <property type="molecule type" value="Genomic_DNA"/>
</dbReference>
<evidence type="ECO:0000313" key="3">
    <source>
        <dbReference type="Proteomes" id="UP000822688"/>
    </source>
</evidence>
<name>A0A8T0G3M1_CERPU</name>
<dbReference type="AlphaFoldDB" id="A0A8T0G3M1"/>
<protein>
    <recommendedName>
        <fullName evidence="4">Secreted protein</fullName>
    </recommendedName>
</protein>
<sequence>MVCVAGMSSVVAGLAVNVWSGGVGTEFAGGSCLVLEWEISRSGYMSFYRVGLLRGFHHRLIGY</sequence>
<evidence type="ECO:0000313" key="2">
    <source>
        <dbReference type="EMBL" id="KAG0553886.1"/>
    </source>
</evidence>
<keyword evidence="3" id="KW-1185">Reference proteome</keyword>
<accession>A0A8T0G3M1</accession>
<dbReference type="Proteomes" id="UP000822688">
    <property type="component" value="Chromosome 12"/>
</dbReference>
<evidence type="ECO:0008006" key="4">
    <source>
        <dbReference type="Google" id="ProtNLM"/>
    </source>
</evidence>
<reference evidence="2" key="1">
    <citation type="submission" date="2020-06" db="EMBL/GenBank/DDBJ databases">
        <title>WGS assembly of Ceratodon purpureus strain R40.</title>
        <authorList>
            <person name="Carey S.B."/>
            <person name="Jenkins J."/>
            <person name="Shu S."/>
            <person name="Lovell J.T."/>
            <person name="Sreedasyam A."/>
            <person name="Maumus F."/>
            <person name="Tiley G.P."/>
            <person name="Fernandez-Pozo N."/>
            <person name="Barry K."/>
            <person name="Chen C."/>
            <person name="Wang M."/>
            <person name="Lipzen A."/>
            <person name="Daum C."/>
            <person name="Saski C.A."/>
            <person name="Payton A.C."/>
            <person name="Mcbreen J.C."/>
            <person name="Conrad R.E."/>
            <person name="Kollar L.M."/>
            <person name="Olsson S."/>
            <person name="Huttunen S."/>
            <person name="Landis J.B."/>
            <person name="Wickett N.J."/>
            <person name="Johnson M.G."/>
            <person name="Rensing S.A."/>
            <person name="Grimwood J."/>
            <person name="Schmutz J."/>
            <person name="Mcdaniel S.F."/>
        </authorList>
    </citation>
    <scope>NUCLEOTIDE SEQUENCE</scope>
    <source>
        <strain evidence="2">R40</strain>
    </source>
</reference>